<comment type="caution">
    <text evidence="2">The sequence shown here is derived from an EMBL/GenBank/DDBJ whole genome shotgun (WGS) entry which is preliminary data.</text>
</comment>
<sequence length="74" mass="7138">MNLHISRGVVGACETDDGFGKGAKHPPTVNVPSGAVDGSRGVGSTKGLYGGSSAAGAAGGVAVLMLPGHQKHQG</sequence>
<protein>
    <submittedName>
        <fullName evidence="2">Uncharacterized protein</fullName>
    </submittedName>
</protein>
<name>A0AAW2TKE1_SESRA</name>
<accession>A0AAW2TKE1</accession>
<feature type="region of interest" description="Disordered" evidence="1">
    <location>
        <begin position="19"/>
        <end position="38"/>
    </location>
</feature>
<dbReference type="EMBL" id="JACGWJ010000008">
    <property type="protein sequence ID" value="KAL0404141.1"/>
    <property type="molecule type" value="Genomic_DNA"/>
</dbReference>
<proteinExistence type="predicted"/>
<evidence type="ECO:0000313" key="2">
    <source>
        <dbReference type="EMBL" id="KAL0404141.1"/>
    </source>
</evidence>
<organism evidence="2">
    <name type="scientific">Sesamum radiatum</name>
    <name type="common">Black benniseed</name>
    <dbReference type="NCBI Taxonomy" id="300843"/>
    <lineage>
        <taxon>Eukaryota</taxon>
        <taxon>Viridiplantae</taxon>
        <taxon>Streptophyta</taxon>
        <taxon>Embryophyta</taxon>
        <taxon>Tracheophyta</taxon>
        <taxon>Spermatophyta</taxon>
        <taxon>Magnoliopsida</taxon>
        <taxon>eudicotyledons</taxon>
        <taxon>Gunneridae</taxon>
        <taxon>Pentapetalae</taxon>
        <taxon>asterids</taxon>
        <taxon>lamiids</taxon>
        <taxon>Lamiales</taxon>
        <taxon>Pedaliaceae</taxon>
        <taxon>Sesamum</taxon>
    </lineage>
</organism>
<dbReference type="AlphaFoldDB" id="A0AAW2TKE1"/>
<reference evidence="2" key="1">
    <citation type="submission" date="2020-06" db="EMBL/GenBank/DDBJ databases">
        <authorList>
            <person name="Li T."/>
            <person name="Hu X."/>
            <person name="Zhang T."/>
            <person name="Song X."/>
            <person name="Zhang H."/>
            <person name="Dai N."/>
            <person name="Sheng W."/>
            <person name="Hou X."/>
            <person name="Wei L."/>
        </authorList>
    </citation>
    <scope>NUCLEOTIDE SEQUENCE</scope>
    <source>
        <strain evidence="2">G02</strain>
        <tissue evidence="2">Leaf</tissue>
    </source>
</reference>
<gene>
    <name evidence="2" type="ORF">Sradi_2054900</name>
</gene>
<evidence type="ECO:0000256" key="1">
    <source>
        <dbReference type="SAM" id="MobiDB-lite"/>
    </source>
</evidence>
<reference evidence="2" key="2">
    <citation type="journal article" date="2024" name="Plant">
        <title>Genomic evolution and insights into agronomic trait innovations of Sesamum species.</title>
        <authorList>
            <person name="Miao H."/>
            <person name="Wang L."/>
            <person name="Qu L."/>
            <person name="Liu H."/>
            <person name="Sun Y."/>
            <person name="Le M."/>
            <person name="Wang Q."/>
            <person name="Wei S."/>
            <person name="Zheng Y."/>
            <person name="Lin W."/>
            <person name="Duan Y."/>
            <person name="Cao H."/>
            <person name="Xiong S."/>
            <person name="Wang X."/>
            <person name="Wei L."/>
            <person name="Li C."/>
            <person name="Ma Q."/>
            <person name="Ju M."/>
            <person name="Zhao R."/>
            <person name="Li G."/>
            <person name="Mu C."/>
            <person name="Tian Q."/>
            <person name="Mei H."/>
            <person name="Zhang T."/>
            <person name="Gao T."/>
            <person name="Zhang H."/>
        </authorList>
    </citation>
    <scope>NUCLEOTIDE SEQUENCE</scope>
    <source>
        <strain evidence="2">G02</strain>
    </source>
</reference>